<protein>
    <submittedName>
        <fullName evidence="2">Uncharacterized protein</fullName>
    </submittedName>
</protein>
<keyword evidence="3" id="KW-1185">Reference proteome</keyword>
<organism evidence="2 3">
    <name type="scientific">Boletus reticuloceps</name>
    <dbReference type="NCBI Taxonomy" id="495285"/>
    <lineage>
        <taxon>Eukaryota</taxon>
        <taxon>Fungi</taxon>
        <taxon>Dikarya</taxon>
        <taxon>Basidiomycota</taxon>
        <taxon>Agaricomycotina</taxon>
        <taxon>Agaricomycetes</taxon>
        <taxon>Agaricomycetidae</taxon>
        <taxon>Boletales</taxon>
        <taxon>Boletineae</taxon>
        <taxon>Boletaceae</taxon>
        <taxon>Boletoideae</taxon>
        <taxon>Boletus</taxon>
    </lineage>
</organism>
<feature type="compositionally biased region" description="Basic and acidic residues" evidence="1">
    <location>
        <begin position="489"/>
        <end position="498"/>
    </location>
</feature>
<sequence>MDGYSAVTQVSSIQHKWVKRNCRHEPEEVAVVKVALLKHLDMDPPVTLGVLCDQIVPVEEDLDDDGRQTRERLRSLVLSFLATDAIGTIQKHTDPPDSEAEHILVTQLISAVTKLGTGDVDIIVKDILLRLPCYRNGFNGDELLQVILDKAATLLQTRSNDPAQLKVALHYLSIAQMATVNLHATPAVKLLQFYIGSLTRKLVLQKFLPEDRIRVISWIMDALSVSERETATQTQQIAQLRRQVVDASSILLEVLFHSKLYGDDFWRVVKSILHAVNTRKELENWMLPPYLITSISKFLQVLSQEQMQEDTSEIQGLIRLLAGEQPSSSQTPIQEVKPIAKNGITLGRPAHLPRRPATSLPPLSTALDLPMTWSPIATQQTQIRDNPSRHLHVSSVPTSPKRSGSSPDDVARSKRVKINSRGQDVSTPSLLSRIADAGDASVSGVSERTGKKRRKRSEKEQSAEPDRHPSIGYSIKGAASAQKNGESSLLDRLRGEGR</sequence>
<dbReference type="EMBL" id="JAGFBS010000014">
    <property type="protein sequence ID" value="KAG6375565.1"/>
    <property type="molecule type" value="Genomic_DNA"/>
</dbReference>
<dbReference type="Proteomes" id="UP000683000">
    <property type="component" value="Unassembled WGS sequence"/>
</dbReference>
<feature type="compositionally biased region" description="Basic and acidic residues" evidence="1">
    <location>
        <begin position="457"/>
        <end position="469"/>
    </location>
</feature>
<gene>
    <name evidence="2" type="ORF">JVT61DRAFT_3130</name>
</gene>
<dbReference type="AlphaFoldDB" id="A0A8I2YNR5"/>
<feature type="compositionally biased region" description="Polar residues" evidence="1">
    <location>
        <begin position="420"/>
        <end position="430"/>
    </location>
</feature>
<name>A0A8I2YNR5_9AGAM</name>
<proteinExistence type="predicted"/>
<feature type="compositionally biased region" description="Polar residues" evidence="1">
    <location>
        <begin position="395"/>
        <end position="406"/>
    </location>
</feature>
<accession>A0A8I2YNR5</accession>
<feature type="region of interest" description="Disordered" evidence="1">
    <location>
        <begin position="380"/>
        <end position="498"/>
    </location>
</feature>
<evidence type="ECO:0000313" key="2">
    <source>
        <dbReference type="EMBL" id="KAG6375565.1"/>
    </source>
</evidence>
<dbReference type="OrthoDB" id="19224at2759"/>
<comment type="caution">
    <text evidence="2">The sequence shown here is derived from an EMBL/GenBank/DDBJ whole genome shotgun (WGS) entry which is preliminary data.</text>
</comment>
<reference evidence="2" key="1">
    <citation type="submission" date="2021-03" db="EMBL/GenBank/DDBJ databases">
        <title>Evolutionary innovations through gain and loss of genes in the ectomycorrhizal Boletales.</title>
        <authorList>
            <person name="Wu G."/>
            <person name="Miyauchi S."/>
            <person name="Morin E."/>
            <person name="Yang Z.-L."/>
            <person name="Xu J."/>
            <person name="Martin F.M."/>
        </authorList>
    </citation>
    <scope>NUCLEOTIDE SEQUENCE</scope>
    <source>
        <strain evidence="2">BR01</strain>
    </source>
</reference>
<evidence type="ECO:0000256" key="1">
    <source>
        <dbReference type="SAM" id="MobiDB-lite"/>
    </source>
</evidence>
<evidence type="ECO:0000313" key="3">
    <source>
        <dbReference type="Proteomes" id="UP000683000"/>
    </source>
</evidence>